<evidence type="ECO:0000256" key="4">
    <source>
        <dbReference type="ARBA" id="ARBA00023172"/>
    </source>
</evidence>
<accession>A0ABU8XJ34</accession>
<dbReference type="PROSITE" id="PS51900">
    <property type="entry name" value="CB"/>
    <property type="match status" value="1"/>
</dbReference>
<feature type="domain" description="Tyr recombinase" evidence="7">
    <location>
        <begin position="419"/>
        <end position="637"/>
    </location>
</feature>
<keyword evidence="4" id="KW-0233">DNA recombination</keyword>
<dbReference type="InterPro" id="IPR050090">
    <property type="entry name" value="Tyrosine_recombinase_XerCD"/>
</dbReference>
<sequence>MSSPIARPARQLHRGHFAFMRALLQGLDEKESWNRYLQSEGASTDLRTIRHAIAEIRDAFAAAARREARPGMARLVRLDPERFSAAAKSFPTLEAFAAERGLEDFSEAEQAEAYAEAYPDATTGGSERARRGGLTQRSRVIAQQLDALRWLESHMAPEPRPGDDVKAWLNPAVATRLHRCGLRTLGDLVAHINLVGARWWCQVPGVGVHKAARVMAWLDGHVHVPALRLQAHVRMPPGQVPPALRNSIVAPATALLPLEKFRVPEALDGRQGKYRAPQARCGLRATHDHAAISAWLEAKGGPPAGKVSATFRAYRKEAERLLLWSVLVRAKALSSLSADDARAYCAFLADPPPEWCGPRHQQRWSPRWRPLEGPLSPAARSHAVTVVKALFAFLVRQNYMTANPFADVAQPPRRKGAFSADRTLTVAQWDRLEALLAEREDRVDDTDRAARATAPAVARALRWLHATGLRISELAAARCGDLGPLAPAEVPGASAPQWQLSIEGKGTRRRHVPVPAELVAELERELSRHRACEGIRDPACGAIPVLVCFARADAAPRGWSSSGLAKAIKALLMRLSKHCDATDRVVLRKASAHWLRHSHGFGALSERPNQLSRPLEAVRRHLGHASLATTAGYRPRG</sequence>
<comment type="caution">
    <text evidence="9">The sequence shown here is derived from an EMBL/GenBank/DDBJ whole genome shotgun (WGS) entry which is preliminary data.</text>
</comment>
<evidence type="ECO:0000256" key="6">
    <source>
        <dbReference type="SAM" id="MobiDB-lite"/>
    </source>
</evidence>
<evidence type="ECO:0000256" key="3">
    <source>
        <dbReference type="ARBA" id="ARBA00023125"/>
    </source>
</evidence>
<evidence type="ECO:0000313" key="9">
    <source>
        <dbReference type="EMBL" id="MEJ8859877.1"/>
    </source>
</evidence>
<keyword evidence="2" id="KW-0229">DNA integration</keyword>
<evidence type="ECO:0000256" key="1">
    <source>
        <dbReference type="ARBA" id="ARBA00008857"/>
    </source>
</evidence>
<proteinExistence type="inferred from homology"/>
<feature type="domain" description="Core-binding (CB)" evidence="8">
    <location>
        <begin position="286"/>
        <end position="395"/>
    </location>
</feature>
<name>A0ABU8XJ34_9BURK</name>
<evidence type="ECO:0000313" key="10">
    <source>
        <dbReference type="Proteomes" id="UP001367030"/>
    </source>
</evidence>
<feature type="region of interest" description="Disordered" evidence="6">
    <location>
        <begin position="116"/>
        <end position="135"/>
    </location>
</feature>
<evidence type="ECO:0000256" key="2">
    <source>
        <dbReference type="ARBA" id="ARBA00022908"/>
    </source>
</evidence>
<gene>
    <name evidence="9" type="ORF">WKW79_35380</name>
</gene>
<evidence type="ECO:0000259" key="8">
    <source>
        <dbReference type="PROSITE" id="PS51900"/>
    </source>
</evidence>
<dbReference type="Pfam" id="PF00589">
    <property type="entry name" value="Phage_integrase"/>
    <property type="match status" value="1"/>
</dbReference>
<dbReference type="Proteomes" id="UP001367030">
    <property type="component" value="Unassembled WGS sequence"/>
</dbReference>
<dbReference type="SUPFAM" id="SSF56349">
    <property type="entry name" value="DNA breaking-rejoining enzymes"/>
    <property type="match status" value="1"/>
</dbReference>
<dbReference type="Gene3D" id="1.10.443.10">
    <property type="entry name" value="Intergrase catalytic core"/>
    <property type="match status" value="1"/>
</dbReference>
<dbReference type="RefSeq" id="WP_340339910.1">
    <property type="nucleotide sequence ID" value="NZ_JBBKZS010000041.1"/>
</dbReference>
<protein>
    <submittedName>
        <fullName evidence="9">Phage integrase family protein</fullName>
    </submittedName>
</protein>
<dbReference type="InterPro" id="IPR011010">
    <property type="entry name" value="DNA_brk_join_enz"/>
</dbReference>
<dbReference type="EMBL" id="JBBKZS010000041">
    <property type="protein sequence ID" value="MEJ8859877.1"/>
    <property type="molecule type" value="Genomic_DNA"/>
</dbReference>
<evidence type="ECO:0000256" key="5">
    <source>
        <dbReference type="PROSITE-ProRule" id="PRU01248"/>
    </source>
</evidence>
<keyword evidence="3 5" id="KW-0238">DNA-binding</keyword>
<dbReference type="InterPro" id="IPR044068">
    <property type="entry name" value="CB"/>
</dbReference>
<keyword evidence="10" id="KW-1185">Reference proteome</keyword>
<comment type="similarity">
    <text evidence="1">Belongs to the 'phage' integrase family.</text>
</comment>
<reference evidence="9 10" key="1">
    <citation type="submission" date="2024-03" db="EMBL/GenBank/DDBJ databases">
        <title>Novel species of the genus Variovorax.</title>
        <authorList>
            <person name="Liu Q."/>
            <person name="Xin Y.-H."/>
        </authorList>
    </citation>
    <scope>NUCLEOTIDE SEQUENCE [LARGE SCALE GENOMIC DNA]</scope>
    <source>
        <strain evidence="9 10">KACC 18901</strain>
    </source>
</reference>
<dbReference type="PANTHER" id="PTHR30349">
    <property type="entry name" value="PHAGE INTEGRASE-RELATED"/>
    <property type="match status" value="1"/>
</dbReference>
<dbReference type="Pfam" id="PF12482">
    <property type="entry name" value="DUF3701"/>
    <property type="match status" value="1"/>
</dbReference>
<dbReference type="InterPro" id="IPR022169">
    <property type="entry name" value="DUF3701"/>
</dbReference>
<dbReference type="InterPro" id="IPR002104">
    <property type="entry name" value="Integrase_catalytic"/>
</dbReference>
<dbReference type="Gene3D" id="1.10.150.130">
    <property type="match status" value="1"/>
</dbReference>
<dbReference type="InterPro" id="IPR010998">
    <property type="entry name" value="Integrase_recombinase_N"/>
</dbReference>
<dbReference type="PROSITE" id="PS51898">
    <property type="entry name" value="TYR_RECOMBINASE"/>
    <property type="match status" value="1"/>
</dbReference>
<evidence type="ECO:0000259" key="7">
    <source>
        <dbReference type="PROSITE" id="PS51898"/>
    </source>
</evidence>
<dbReference type="InterPro" id="IPR013762">
    <property type="entry name" value="Integrase-like_cat_sf"/>
</dbReference>
<organism evidence="9 10">
    <name type="scientific">Variovorax robiniae</name>
    <dbReference type="NCBI Taxonomy" id="1836199"/>
    <lineage>
        <taxon>Bacteria</taxon>
        <taxon>Pseudomonadati</taxon>
        <taxon>Pseudomonadota</taxon>
        <taxon>Betaproteobacteria</taxon>
        <taxon>Burkholderiales</taxon>
        <taxon>Comamonadaceae</taxon>
        <taxon>Variovorax</taxon>
    </lineage>
</organism>
<dbReference type="CDD" id="cd00397">
    <property type="entry name" value="DNA_BRE_C"/>
    <property type="match status" value="1"/>
</dbReference>
<dbReference type="PANTHER" id="PTHR30349:SF41">
    <property type="entry name" value="INTEGRASE_RECOMBINASE PROTEIN MJ0367-RELATED"/>
    <property type="match status" value="1"/>
</dbReference>